<dbReference type="AlphaFoldDB" id="A0AAV2IA51"/>
<sequence>MSSFYYKVVPPPDKPTLIGYKKVNHGELQGIVSRLARPKLAWTPYTLHGPDGKLSSAGCATNRPNSGGTQVKTPQKLTEQELQRLLRRIQRPTISHQMSRQGSDVDSSRPSTAPPHGSSGERLKRIIQQLSRPTTASRAKRSTECHLCDEAGRELNRKLVPFEYAYADEKVVSEDEASAIVKRVSSPTKASERGGGSACVRLPPDYDVVHAQSPNLPLLSGLTRSRSVHHVVNRLHHNRSVCGSAHHQRPPSVPTQGQ</sequence>
<name>A0AAV2IA51_LYMST</name>
<protein>
    <submittedName>
        <fullName evidence="2">Uncharacterized protein</fullName>
    </submittedName>
</protein>
<reference evidence="2 3" key="1">
    <citation type="submission" date="2024-04" db="EMBL/GenBank/DDBJ databases">
        <authorList>
            <consortium name="Genoscope - CEA"/>
            <person name="William W."/>
        </authorList>
    </citation>
    <scope>NUCLEOTIDE SEQUENCE [LARGE SCALE GENOMIC DNA]</scope>
</reference>
<comment type="caution">
    <text evidence="2">The sequence shown here is derived from an EMBL/GenBank/DDBJ whole genome shotgun (WGS) entry which is preliminary data.</text>
</comment>
<feature type="compositionally biased region" description="Polar residues" evidence="1">
    <location>
        <begin position="92"/>
        <end position="111"/>
    </location>
</feature>
<evidence type="ECO:0000256" key="1">
    <source>
        <dbReference type="SAM" id="MobiDB-lite"/>
    </source>
</evidence>
<feature type="region of interest" description="Disordered" evidence="1">
    <location>
        <begin position="89"/>
        <end position="123"/>
    </location>
</feature>
<proteinExistence type="predicted"/>
<gene>
    <name evidence="2" type="ORF">GSLYS_00017147001</name>
</gene>
<evidence type="ECO:0000313" key="2">
    <source>
        <dbReference type="EMBL" id="CAL1543613.1"/>
    </source>
</evidence>
<evidence type="ECO:0000313" key="3">
    <source>
        <dbReference type="Proteomes" id="UP001497497"/>
    </source>
</evidence>
<organism evidence="2 3">
    <name type="scientific">Lymnaea stagnalis</name>
    <name type="common">Great pond snail</name>
    <name type="synonym">Helix stagnalis</name>
    <dbReference type="NCBI Taxonomy" id="6523"/>
    <lineage>
        <taxon>Eukaryota</taxon>
        <taxon>Metazoa</taxon>
        <taxon>Spiralia</taxon>
        <taxon>Lophotrochozoa</taxon>
        <taxon>Mollusca</taxon>
        <taxon>Gastropoda</taxon>
        <taxon>Heterobranchia</taxon>
        <taxon>Euthyneura</taxon>
        <taxon>Panpulmonata</taxon>
        <taxon>Hygrophila</taxon>
        <taxon>Lymnaeoidea</taxon>
        <taxon>Lymnaeidae</taxon>
        <taxon>Lymnaea</taxon>
    </lineage>
</organism>
<keyword evidence="3" id="KW-1185">Reference proteome</keyword>
<accession>A0AAV2IA51</accession>
<dbReference type="EMBL" id="CAXITT010000565">
    <property type="protein sequence ID" value="CAL1543613.1"/>
    <property type="molecule type" value="Genomic_DNA"/>
</dbReference>
<dbReference type="Proteomes" id="UP001497497">
    <property type="component" value="Unassembled WGS sequence"/>
</dbReference>